<reference evidence="7 8" key="1">
    <citation type="submission" date="2018-11" db="EMBL/GenBank/DDBJ databases">
        <title>Aerococcus sp. SJQ22, whole genome shotgun sequence.</title>
        <authorList>
            <person name="Sun L."/>
            <person name="Gao X."/>
            <person name="Chen W."/>
            <person name="Huang K."/>
        </authorList>
    </citation>
    <scope>NUCLEOTIDE SEQUENCE [LARGE SCALE GENOMIC DNA]</scope>
    <source>
        <strain evidence="7 8">SJQ22</strain>
    </source>
</reference>
<dbReference type="RefSeq" id="WP_123781361.1">
    <property type="nucleotide sequence ID" value="NZ_RKMG01000047.1"/>
</dbReference>
<gene>
    <name evidence="7" type="primary">gpsB</name>
    <name evidence="7" type="ORF">EF384_09205</name>
</gene>
<dbReference type="AlphaFoldDB" id="A0A3N4G0C7"/>
<keyword evidence="4" id="KW-0175">Coiled coil</keyword>
<proteinExistence type="predicted"/>
<feature type="compositionally biased region" description="Polar residues" evidence="6">
    <location>
        <begin position="78"/>
        <end position="89"/>
    </location>
</feature>
<evidence type="ECO:0000313" key="8">
    <source>
        <dbReference type="Proteomes" id="UP000273977"/>
    </source>
</evidence>
<dbReference type="PANTHER" id="PTHR35794:SF1">
    <property type="entry name" value="CELL CYCLE PROTEIN GPSB"/>
    <property type="match status" value="1"/>
</dbReference>
<sequence>MADRNLTTKDILQKEFKPALRGFNTEEVDEFLDLIIRDYESYEKEIASLKNELERVKHASPSTSDTDRSTTSQRSKSNSQPQSKGTTNYDILRRLSKLEKAVFGGQGVSAANTATTEDFEDDAEADETDHTIVFKNN</sequence>
<name>A0A3N4G0C7_9LACT</name>
<dbReference type="PANTHER" id="PTHR35794">
    <property type="entry name" value="CELL DIVISION PROTEIN DIVIVA"/>
    <property type="match status" value="1"/>
</dbReference>
<evidence type="ECO:0000256" key="5">
    <source>
        <dbReference type="ARBA" id="ARBA00023306"/>
    </source>
</evidence>
<evidence type="ECO:0000256" key="1">
    <source>
        <dbReference type="ARBA" id="ARBA00004496"/>
    </source>
</evidence>
<keyword evidence="8" id="KW-1185">Reference proteome</keyword>
<keyword evidence="3 7" id="KW-0132">Cell division</keyword>
<comment type="subcellular location">
    <subcellularLocation>
        <location evidence="1">Cytoplasm</location>
    </subcellularLocation>
</comment>
<feature type="compositionally biased region" description="Low complexity" evidence="6">
    <location>
        <begin position="60"/>
        <end position="77"/>
    </location>
</feature>
<evidence type="ECO:0000256" key="6">
    <source>
        <dbReference type="SAM" id="MobiDB-lite"/>
    </source>
</evidence>
<dbReference type="OrthoDB" id="389699at2"/>
<dbReference type="GO" id="GO:0005737">
    <property type="term" value="C:cytoplasm"/>
    <property type="evidence" value="ECO:0007669"/>
    <property type="project" value="UniProtKB-SubCell"/>
</dbReference>
<dbReference type="NCBIfam" id="NF010725">
    <property type="entry name" value="PRK14127.1"/>
    <property type="match status" value="1"/>
</dbReference>
<dbReference type="Pfam" id="PF05103">
    <property type="entry name" value="DivIVA"/>
    <property type="match status" value="1"/>
</dbReference>
<protein>
    <submittedName>
        <fullName evidence="7">Cell division regulator GpsB</fullName>
    </submittedName>
</protein>
<dbReference type="InterPro" id="IPR019933">
    <property type="entry name" value="DivIVA_domain"/>
</dbReference>
<accession>A0A3N4G0C7</accession>
<dbReference type="GO" id="GO:0051301">
    <property type="term" value="P:cell division"/>
    <property type="evidence" value="ECO:0007669"/>
    <property type="project" value="UniProtKB-KW"/>
</dbReference>
<feature type="region of interest" description="Disordered" evidence="6">
    <location>
        <begin position="106"/>
        <end position="137"/>
    </location>
</feature>
<feature type="region of interest" description="Disordered" evidence="6">
    <location>
        <begin position="52"/>
        <end position="90"/>
    </location>
</feature>
<evidence type="ECO:0000256" key="4">
    <source>
        <dbReference type="ARBA" id="ARBA00023054"/>
    </source>
</evidence>
<evidence type="ECO:0000313" key="7">
    <source>
        <dbReference type="EMBL" id="RPA55915.1"/>
    </source>
</evidence>
<evidence type="ECO:0000256" key="3">
    <source>
        <dbReference type="ARBA" id="ARBA00022618"/>
    </source>
</evidence>
<feature type="compositionally biased region" description="Acidic residues" evidence="6">
    <location>
        <begin position="117"/>
        <end position="127"/>
    </location>
</feature>
<organism evidence="7 8">
    <name type="scientific">Aerococcus agrisoli</name>
    <dbReference type="NCBI Taxonomy" id="2487350"/>
    <lineage>
        <taxon>Bacteria</taxon>
        <taxon>Bacillati</taxon>
        <taxon>Bacillota</taxon>
        <taxon>Bacilli</taxon>
        <taxon>Lactobacillales</taxon>
        <taxon>Aerococcaceae</taxon>
        <taxon>Aerococcus</taxon>
    </lineage>
</organism>
<dbReference type="NCBIfam" id="TIGR03544">
    <property type="entry name" value="DivI1A_domain"/>
    <property type="match status" value="1"/>
</dbReference>
<dbReference type="Proteomes" id="UP000273977">
    <property type="component" value="Unassembled WGS sequence"/>
</dbReference>
<dbReference type="InterPro" id="IPR007793">
    <property type="entry name" value="DivIVA_fam"/>
</dbReference>
<dbReference type="Gene3D" id="6.10.250.660">
    <property type="match status" value="1"/>
</dbReference>
<keyword evidence="5" id="KW-0131">Cell cycle</keyword>
<keyword evidence="2" id="KW-0963">Cytoplasm</keyword>
<dbReference type="EMBL" id="RKMG01000047">
    <property type="protein sequence ID" value="RPA55915.1"/>
    <property type="molecule type" value="Genomic_DNA"/>
</dbReference>
<comment type="caution">
    <text evidence="7">The sequence shown here is derived from an EMBL/GenBank/DDBJ whole genome shotgun (WGS) entry which is preliminary data.</text>
</comment>
<evidence type="ECO:0000256" key="2">
    <source>
        <dbReference type="ARBA" id="ARBA00022490"/>
    </source>
</evidence>
<feature type="compositionally biased region" description="Basic and acidic residues" evidence="6">
    <location>
        <begin position="128"/>
        <end position="137"/>
    </location>
</feature>